<reference evidence="2" key="1">
    <citation type="submission" date="2021-02" db="EMBL/GenBank/DDBJ databases">
        <authorList>
            <person name="Dougan E. K."/>
            <person name="Rhodes N."/>
            <person name="Thang M."/>
            <person name="Chan C."/>
        </authorList>
    </citation>
    <scope>NUCLEOTIDE SEQUENCE</scope>
</reference>
<dbReference type="EMBL" id="CAJNNV010003673">
    <property type="protein sequence ID" value="CAE8589395.1"/>
    <property type="molecule type" value="Genomic_DNA"/>
</dbReference>
<feature type="non-terminal residue" evidence="2">
    <location>
        <position position="1"/>
    </location>
</feature>
<name>A0A813DUR5_POLGL</name>
<comment type="caution">
    <text evidence="2">The sequence shown here is derived from an EMBL/GenBank/DDBJ whole genome shotgun (WGS) entry which is preliminary data.</text>
</comment>
<evidence type="ECO:0000313" key="2">
    <source>
        <dbReference type="EMBL" id="CAE8589395.1"/>
    </source>
</evidence>
<protein>
    <submittedName>
        <fullName evidence="2">Uncharacterized protein</fullName>
    </submittedName>
</protein>
<feature type="non-terminal residue" evidence="2">
    <location>
        <position position="172"/>
    </location>
</feature>
<feature type="compositionally biased region" description="Low complexity" evidence="1">
    <location>
        <begin position="102"/>
        <end position="129"/>
    </location>
</feature>
<evidence type="ECO:0000256" key="1">
    <source>
        <dbReference type="SAM" id="MobiDB-lite"/>
    </source>
</evidence>
<organism evidence="2 3">
    <name type="scientific">Polarella glacialis</name>
    <name type="common">Dinoflagellate</name>
    <dbReference type="NCBI Taxonomy" id="89957"/>
    <lineage>
        <taxon>Eukaryota</taxon>
        <taxon>Sar</taxon>
        <taxon>Alveolata</taxon>
        <taxon>Dinophyceae</taxon>
        <taxon>Suessiales</taxon>
        <taxon>Suessiaceae</taxon>
        <taxon>Polarella</taxon>
    </lineage>
</organism>
<gene>
    <name evidence="2" type="ORF">PGLA1383_LOCUS8159</name>
</gene>
<dbReference type="Proteomes" id="UP000654075">
    <property type="component" value="Unassembled WGS sequence"/>
</dbReference>
<proteinExistence type="predicted"/>
<sequence>ARVYDELRSQQSLSSVTNDPRGNRLLRGEWDGLTDFVGTVWESVEELNDQQGADVDAAVRERTDALVGPVPVAADFQPYLDTFADVWAVHHRNHRRARARRAVATAPPTPPAAFGECSGEGTASSSGAGVKREAARVDEEDEASMLAREAHLSVPHEYFSANFTLEQHQIFR</sequence>
<dbReference type="OrthoDB" id="10501496at2759"/>
<dbReference type="AlphaFoldDB" id="A0A813DUR5"/>
<accession>A0A813DUR5</accession>
<keyword evidence="3" id="KW-1185">Reference proteome</keyword>
<evidence type="ECO:0000313" key="3">
    <source>
        <dbReference type="Proteomes" id="UP000654075"/>
    </source>
</evidence>
<feature type="region of interest" description="Disordered" evidence="1">
    <location>
        <begin position="100"/>
        <end position="131"/>
    </location>
</feature>